<dbReference type="PANTHER" id="PTHR43142">
    <property type="entry name" value="CARBOXYLIC ESTER HYDROLASE"/>
    <property type="match status" value="1"/>
</dbReference>
<dbReference type="SUPFAM" id="SSF53474">
    <property type="entry name" value="alpha/beta-Hydrolases"/>
    <property type="match status" value="2"/>
</dbReference>
<dbReference type="InterPro" id="IPR029058">
    <property type="entry name" value="AB_hydrolase_fold"/>
</dbReference>
<feature type="signal peptide" evidence="6">
    <location>
        <begin position="1"/>
        <end position="18"/>
    </location>
</feature>
<dbReference type="PROSITE" id="PS00122">
    <property type="entry name" value="CARBOXYLESTERASE_B_1"/>
    <property type="match status" value="2"/>
</dbReference>
<evidence type="ECO:0000256" key="2">
    <source>
        <dbReference type="ARBA" id="ARBA00022487"/>
    </source>
</evidence>
<dbReference type="PANTHER" id="PTHR43142:SF1">
    <property type="entry name" value="CARBOXYLIC ESTER HYDROLASE"/>
    <property type="match status" value="1"/>
</dbReference>
<keyword evidence="2" id="KW-0719">Serine esterase</keyword>
<dbReference type="CDD" id="cd00312">
    <property type="entry name" value="Esterase_lipase"/>
    <property type="match status" value="1"/>
</dbReference>
<sequence>MFAVWFLFVGALLQVVNSNPHVQTGQGILRGSVQKTWRGTTFLAFQSIPYAEPPVGNLRFQPPKPGKPWEGVLDATKTHVACPQVAIFAYNTTTPESEDCLFLNVYTPKTTDLLPVIVFIHGGGFMCDDANIDLYGPHILLDKSLVLVTFNYRLGSYCAFGFLSLEDDVLPGNNGLKDQNLALRWVKDNIRSFGGNPDKITIFGNSAGGASVYFHIISPLSKGLFHAAISSSGIATCSWTLAKRGEANRSSRALAHAFKCPTYSSKAILDCLQTANFSEISDYILKIMASPYEDSIVLRPVIEPKLPGSFISNHPVDIIKSGQFSQVPYMIGITTNDGAILSAGIYNDYTYTARLNDDFEDMVSLFFSYSNLSSKQNISRQIRKFYFQGRTVDNNTKSELTDVSIIVVKLFYVTYSTSLNCIFNICTPYHVICRKCEAMKHLLGNEKIPQEEVRKMHHTKILDFVCNVNLKANDLLNFQVHVQQGALKGMERRSWGGRLFAAFVGIPYAEPPVGPKRFQPPSPTKSWNGVLDATKCCASCPQRNVFRKNDFAIVGSEDCLCLNVYTPQVPDRLLPVIVFIHGGGFIAGSGNPNMYGPDILLDHDLVVVTINYRIGALGFLSFEDEVLPGNNGLKDQSLALKWIAENIKQFGGDPNKITIFGNSAGGVSVYYHLLSPLSKGLLHGAISSSGIATATWGLAQKGEAKRNAQRLAKYLNCPPSSGDITLECLRKISAYDLVRQNDKFMEFSYDPGITHKPVIEPKLPGAFITKHPLDIITSGELAQIPYINGITTDDGALKSPTIYDNYSLVERLNKEFDHVAPMILHYDHHPSSKKISAKIREFYFQNRDIDNTTKTEVTDVITDALFYYPQRVTSRLHAKYSKQPIYFYLFGYRGSVSYSTIFGDPKHNYGVCHVDDLIYSLSTSAFRDYKPTESDIHMTKLMSTFWYNFANTGNPTPEDIDITTTKWEPVEYNKFKYLSIKRDASVEMEQHLYEDRFKFWEKLDIHFEFDKNNRKDEL</sequence>
<evidence type="ECO:0000259" key="7">
    <source>
        <dbReference type="Pfam" id="PF00135"/>
    </source>
</evidence>
<comment type="similarity">
    <text evidence="1">Belongs to the type-B carboxylesterase/lipase family.</text>
</comment>
<reference evidence="8 9" key="1">
    <citation type="journal article" date="2024" name="Insects">
        <title>An Improved Chromosome-Level Genome Assembly of the Firefly Pyrocoelia pectoralis.</title>
        <authorList>
            <person name="Fu X."/>
            <person name="Meyer-Rochow V.B."/>
            <person name="Ballantyne L."/>
            <person name="Zhu X."/>
        </authorList>
    </citation>
    <scope>NUCLEOTIDE SEQUENCE [LARGE SCALE GENOMIC DNA]</scope>
    <source>
        <strain evidence="8">XCY_ONT2</strain>
    </source>
</reference>
<evidence type="ECO:0000256" key="3">
    <source>
        <dbReference type="ARBA" id="ARBA00022801"/>
    </source>
</evidence>
<dbReference type="InterPro" id="IPR019819">
    <property type="entry name" value="Carboxylesterase_B_CS"/>
</dbReference>
<dbReference type="InterPro" id="IPR002018">
    <property type="entry name" value="CarbesteraseB"/>
</dbReference>
<keyword evidence="5" id="KW-0325">Glycoprotein</keyword>
<dbReference type="EMBL" id="JAVRBK010000003">
    <property type="protein sequence ID" value="KAK5646891.1"/>
    <property type="molecule type" value="Genomic_DNA"/>
</dbReference>
<dbReference type="PROSITE" id="PS00941">
    <property type="entry name" value="CARBOXYLESTERASE_B_2"/>
    <property type="match status" value="1"/>
</dbReference>
<dbReference type="InterPro" id="IPR019826">
    <property type="entry name" value="Carboxylesterase_B_AS"/>
</dbReference>
<dbReference type="AlphaFoldDB" id="A0AAN7VKR6"/>
<keyword evidence="6" id="KW-0732">Signal</keyword>
<evidence type="ECO:0000256" key="6">
    <source>
        <dbReference type="SAM" id="SignalP"/>
    </source>
</evidence>
<dbReference type="Pfam" id="PF00135">
    <property type="entry name" value="COesterase"/>
    <property type="match status" value="2"/>
</dbReference>
<comment type="caution">
    <text evidence="8">The sequence shown here is derived from an EMBL/GenBank/DDBJ whole genome shotgun (WGS) entry which is preliminary data.</text>
</comment>
<dbReference type="FunFam" id="3.40.50.1820:FF:000092">
    <property type="entry name" value="Carboxylic ester hydrolase"/>
    <property type="match status" value="1"/>
</dbReference>
<dbReference type="Gene3D" id="3.40.50.1820">
    <property type="entry name" value="alpha/beta hydrolase"/>
    <property type="match status" value="2"/>
</dbReference>
<evidence type="ECO:0000313" key="9">
    <source>
        <dbReference type="Proteomes" id="UP001329430"/>
    </source>
</evidence>
<feature type="chain" id="PRO_5043044805" description="Carboxylesterase type B domain-containing protein" evidence="6">
    <location>
        <begin position="19"/>
        <end position="1018"/>
    </location>
</feature>
<feature type="domain" description="Carboxylesterase type B" evidence="7">
    <location>
        <begin position="479"/>
        <end position="1000"/>
    </location>
</feature>
<dbReference type="Proteomes" id="UP001329430">
    <property type="component" value="Chromosome 3"/>
</dbReference>
<gene>
    <name evidence="8" type="ORF">RI129_005355</name>
</gene>
<protein>
    <recommendedName>
        <fullName evidence="7">Carboxylesterase type B domain-containing protein</fullName>
    </recommendedName>
</protein>
<keyword evidence="3" id="KW-0378">Hydrolase</keyword>
<evidence type="ECO:0000256" key="4">
    <source>
        <dbReference type="ARBA" id="ARBA00023157"/>
    </source>
</evidence>
<evidence type="ECO:0000256" key="1">
    <source>
        <dbReference type="ARBA" id="ARBA00005964"/>
    </source>
</evidence>
<keyword evidence="4" id="KW-1015">Disulfide bond</keyword>
<dbReference type="GO" id="GO:0052689">
    <property type="term" value="F:carboxylic ester hydrolase activity"/>
    <property type="evidence" value="ECO:0007669"/>
    <property type="project" value="UniProtKB-KW"/>
</dbReference>
<accession>A0AAN7VKR6</accession>
<keyword evidence="9" id="KW-1185">Reference proteome</keyword>
<evidence type="ECO:0000256" key="5">
    <source>
        <dbReference type="ARBA" id="ARBA00023180"/>
    </source>
</evidence>
<name>A0AAN7VKR6_9COLE</name>
<feature type="domain" description="Carboxylesterase type B" evidence="7">
    <location>
        <begin position="19"/>
        <end position="467"/>
    </location>
</feature>
<proteinExistence type="inferred from homology"/>
<evidence type="ECO:0000313" key="8">
    <source>
        <dbReference type="EMBL" id="KAK5646891.1"/>
    </source>
</evidence>
<organism evidence="8 9">
    <name type="scientific">Pyrocoelia pectoralis</name>
    <dbReference type="NCBI Taxonomy" id="417401"/>
    <lineage>
        <taxon>Eukaryota</taxon>
        <taxon>Metazoa</taxon>
        <taxon>Ecdysozoa</taxon>
        <taxon>Arthropoda</taxon>
        <taxon>Hexapoda</taxon>
        <taxon>Insecta</taxon>
        <taxon>Pterygota</taxon>
        <taxon>Neoptera</taxon>
        <taxon>Endopterygota</taxon>
        <taxon>Coleoptera</taxon>
        <taxon>Polyphaga</taxon>
        <taxon>Elateriformia</taxon>
        <taxon>Elateroidea</taxon>
        <taxon>Lampyridae</taxon>
        <taxon>Lampyrinae</taxon>
        <taxon>Pyrocoelia</taxon>
    </lineage>
</organism>